<comment type="pathway">
    <text evidence="1">Cofactor biosynthesis; molybdopterin biosynthesis.</text>
</comment>
<sequence>MLTPEELLRYDQQIKLPQIGVAGQRRLKQARVLCIGAGGLGSPLLLYLAGAGVGKLGIVDPDQVEMGNLHRQLLYQSTHIKQSKAIMAKKQLEALNPTIDIQAYDFRFTAENAKALIQQYDIVADCCDNFATRYLAHEICLQLEKPYVFASAVQFRGYCSIFYGKNSPCLQCLFPRDLHGLPNCQESGVLGVVPGILGLVQATEVLKWILGNGQPLHKRLLVIDVLGMNFQDIQLTQDPDCNLCFPGINHNASAQNAITLSDYAVSSQRLSSFLKSHTDLLLLDVRTVREHNQQNLGGKLIPLCELNARMKELNAKQNILVYCQSGPRSEHALNLLIKAGFQNVHYLKGGIMDLPQTFWERWSPP</sequence>
<proteinExistence type="inferred from homology"/>
<dbReference type="EMBL" id="LNYI01000032">
    <property type="protein sequence ID" value="KTD21427.1"/>
    <property type="molecule type" value="Genomic_DNA"/>
</dbReference>
<comment type="catalytic activity">
    <reaction evidence="6">
        <text>[molybdopterin-synthase sulfur-carrier protein]-C-terminal Gly-Gly + ATP + H(+) = [molybdopterin-synthase sulfur-carrier protein]-C-terminal Gly-Gly-AMP + diphosphate</text>
        <dbReference type="Rhea" id="RHEA:43616"/>
        <dbReference type="Rhea" id="RHEA-COMP:12159"/>
        <dbReference type="Rhea" id="RHEA-COMP:12202"/>
        <dbReference type="ChEBI" id="CHEBI:15378"/>
        <dbReference type="ChEBI" id="CHEBI:30616"/>
        <dbReference type="ChEBI" id="CHEBI:33019"/>
        <dbReference type="ChEBI" id="CHEBI:90618"/>
        <dbReference type="ChEBI" id="CHEBI:90778"/>
        <dbReference type="EC" id="2.7.7.80"/>
    </reaction>
</comment>
<dbReference type="EC" id="2.7.7.80" evidence="9"/>
<evidence type="ECO:0000256" key="6">
    <source>
        <dbReference type="ARBA" id="ARBA00052218"/>
    </source>
</evidence>
<evidence type="ECO:0000313" key="16">
    <source>
        <dbReference type="Proteomes" id="UP000054869"/>
    </source>
</evidence>
<dbReference type="eggNOG" id="COG0476">
    <property type="taxonomic scope" value="Bacteria"/>
</dbReference>
<dbReference type="FunFam" id="3.40.50.720:FF:000033">
    <property type="entry name" value="Adenylyltransferase and sulfurtransferase MOCS3"/>
    <property type="match status" value="1"/>
</dbReference>
<dbReference type="GO" id="GO:0008146">
    <property type="term" value="F:sulfotransferase activity"/>
    <property type="evidence" value="ECO:0007669"/>
    <property type="project" value="TreeGrafter"/>
</dbReference>
<comment type="similarity">
    <text evidence="2">Belongs to the HesA/MoeB/ThiF family.</text>
</comment>
<comment type="function">
    <text evidence="7">Catalyzes the adenylation by ATP of the carboxyl group of the C-terminal glycine of sulfur carrier protein MoaD.</text>
</comment>
<evidence type="ECO:0000259" key="14">
    <source>
        <dbReference type="PROSITE" id="PS50206"/>
    </source>
</evidence>
<evidence type="ECO:0000256" key="13">
    <source>
        <dbReference type="ARBA" id="ARBA00078531"/>
    </source>
</evidence>
<reference evidence="15 16" key="1">
    <citation type="submission" date="2015-11" db="EMBL/GenBank/DDBJ databases">
        <title>Genomic analysis of 38 Legionella species identifies large and diverse effector repertoires.</title>
        <authorList>
            <person name="Burstein D."/>
            <person name="Amaro F."/>
            <person name="Zusman T."/>
            <person name="Lifshitz Z."/>
            <person name="Cohen O."/>
            <person name="Gilbert J.A."/>
            <person name="Pupko T."/>
            <person name="Shuman H.A."/>
            <person name="Segal G."/>
        </authorList>
    </citation>
    <scope>NUCLEOTIDE SEQUENCE [LARGE SCALE GENOMIC DNA]</scope>
    <source>
        <strain evidence="15 16">ATCC 49751</strain>
    </source>
</reference>
<evidence type="ECO:0000313" key="15">
    <source>
        <dbReference type="EMBL" id="KTD21427.1"/>
    </source>
</evidence>
<dbReference type="GO" id="GO:0005524">
    <property type="term" value="F:ATP binding"/>
    <property type="evidence" value="ECO:0007669"/>
    <property type="project" value="UniProtKB-KW"/>
</dbReference>
<comment type="subunit">
    <text evidence="8">Homodimer. Forms a stable heterotetrameric complex of 2 MoeB and 2 MoaD during adenylation of MoaD.</text>
</comment>
<dbReference type="CDD" id="cd00757">
    <property type="entry name" value="ThiF_MoeB_HesA_family"/>
    <property type="match status" value="1"/>
</dbReference>
<dbReference type="InterPro" id="IPR045886">
    <property type="entry name" value="ThiF/MoeB/HesA"/>
</dbReference>
<evidence type="ECO:0000256" key="8">
    <source>
        <dbReference type="ARBA" id="ARBA00063809"/>
    </source>
</evidence>
<dbReference type="PANTHER" id="PTHR10953:SF102">
    <property type="entry name" value="ADENYLYLTRANSFERASE AND SULFURTRANSFERASE MOCS3"/>
    <property type="match status" value="1"/>
</dbReference>
<dbReference type="PROSITE" id="PS50206">
    <property type="entry name" value="RHODANESE_3"/>
    <property type="match status" value="1"/>
</dbReference>
<dbReference type="SUPFAM" id="SSF69572">
    <property type="entry name" value="Activating enzymes of the ubiquitin-like proteins"/>
    <property type="match status" value="1"/>
</dbReference>
<dbReference type="AlphaFoldDB" id="A0A0W0VN04"/>
<evidence type="ECO:0000256" key="1">
    <source>
        <dbReference type="ARBA" id="ARBA00005046"/>
    </source>
</evidence>
<keyword evidence="5" id="KW-0067">ATP-binding</keyword>
<dbReference type="GO" id="GO:0005829">
    <property type="term" value="C:cytosol"/>
    <property type="evidence" value="ECO:0007669"/>
    <property type="project" value="TreeGrafter"/>
</dbReference>
<evidence type="ECO:0000256" key="5">
    <source>
        <dbReference type="ARBA" id="ARBA00022840"/>
    </source>
</evidence>
<dbReference type="InterPro" id="IPR000594">
    <property type="entry name" value="ThiF_NAD_FAD-bd"/>
</dbReference>
<dbReference type="CDD" id="cd00158">
    <property type="entry name" value="RHOD"/>
    <property type="match status" value="1"/>
</dbReference>
<keyword evidence="4" id="KW-0547">Nucleotide-binding</keyword>
<dbReference type="SMART" id="SM00450">
    <property type="entry name" value="RHOD"/>
    <property type="match status" value="1"/>
</dbReference>
<evidence type="ECO:0000256" key="4">
    <source>
        <dbReference type="ARBA" id="ARBA00022741"/>
    </source>
</evidence>
<protein>
    <recommendedName>
        <fullName evidence="10">Molybdopterin-synthase adenylyltransferase</fullName>
        <ecNumber evidence="9">2.7.7.80</ecNumber>
    </recommendedName>
    <alternativeName>
        <fullName evidence="13">MoaD protein adenylase</fullName>
    </alternativeName>
    <alternativeName>
        <fullName evidence="11">Molybdopterin-converting factor subunit 1 adenylase</fullName>
    </alternativeName>
    <alternativeName>
        <fullName evidence="12">Sulfur carrier protein MoaD adenylyltransferase</fullName>
    </alternativeName>
</protein>
<dbReference type="InterPro" id="IPR036873">
    <property type="entry name" value="Rhodanese-like_dom_sf"/>
</dbReference>
<gene>
    <name evidence="15" type="ORF">Llan_1590</name>
</gene>
<evidence type="ECO:0000256" key="12">
    <source>
        <dbReference type="ARBA" id="ARBA00075328"/>
    </source>
</evidence>
<evidence type="ECO:0000256" key="10">
    <source>
        <dbReference type="ARBA" id="ARBA00073635"/>
    </source>
</evidence>
<evidence type="ECO:0000256" key="7">
    <source>
        <dbReference type="ARBA" id="ARBA00055169"/>
    </source>
</evidence>
<dbReference type="Proteomes" id="UP000054869">
    <property type="component" value="Unassembled WGS sequence"/>
</dbReference>
<keyword evidence="3 15" id="KW-0808">Transferase</keyword>
<dbReference type="Gene3D" id="3.40.250.10">
    <property type="entry name" value="Rhodanese-like domain"/>
    <property type="match status" value="1"/>
</dbReference>
<dbReference type="PATRIC" id="fig|45067.4.peg.1667"/>
<evidence type="ECO:0000256" key="2">
    <source>
        <dbReference type="ARBA" id="ARBA00009919"/>
    </source>
</evidence>
<dbReference type="Gene3D" id="3.40.50.720">
    <property type="entry name" value="NAD(P)-binding Rossmann-like Domain"/>
    <property type="match status" value="1"/>
</dbReference>
<dbReference type="InterPro" id="IPR035985">
    <property type="entry name" value="Ubiquitin-activating_enz"/>
</dbReference>
<dbReference type="GO" id="GO:0061605">
    <property type="term" value="F:molybdopterin-synthase adenylyltransferase activity"/>
    <property type="evidence" value="ECO:0007669"/>
    <property type="project" value="UniProtKB-EC"/>
</dbReference>
<dbReference type="Pfam" id="PF00581">
    <property type="entry name" value="Rhodanese"/>
    <property type="match status" value="1"/>
</dbReference>
<evidence type="ECO:0000256" key="11">
    <source>
        <dbReference type="ARBA" id="ARBA00075110"/>
    </source>
</evidence>
<name>A0A0W0VN04_9GAMM</name>
<evidence type="ECO:0000256" key="9">
    <source>
        <dbReference type="ARBA" id="ARBA00066884"/>
    </source>
</evidence>
<comment type="caution">
    <text evidence="15">The sequence shown here is derived from an EMBL/GenBank/DDBJ whole genome shotgun (WGS) entry which is preliminary data.</text>
</comment>
<dbReference type="OrthoDB" id="9804286at2"/>
<dbReference type="InterPro" id="IPR001763">
    <property type="entry name" value="Rhodanese-like_dom"/>
</dbReference>
<dbReference type="STRING" id="45067.Llan_1590"/>
<organism evidence="15 16">
    <name type="scientific">Legionella lansingensis</name>
    <dbReference type="NCBI Taxonomy" id="45067"/>
    <lineage>
        <taxon>Bacteria</taxon>
        <taxon>Pseudomonadati</taxon>
        <taxon>Pseudomonadota</taxon>
        <taxon>Gammaproteobacteria</taxon>
        <taxon>Legionellales</taxon>
        <taxon>Legionellaceae</taxon>
        <taxon>Legionella</taxon>
    </lineage>
</organism>
<dbReference type="PANTHER" id="PTHR10953">
    <property type="entry name" value="UBIQUITIN-ACTIVATING ENZYME E1"/>
    <property type="match status" value="1"/>
</dbReference>
<dbReference type="GO" id="GO:0004792">
    <property type="term" value="F:thiosulfate-cyanide sulfurtransferase activity"/>
    <property type="evidence" value="ECO:0007669"/>
    <property type="project" value="TreeGrafter"/>
</dbReference>
<accession>A0A0W0VN04</accession>
<dbReference type="Pfam" id="PF00899">
    <property type="entry name" value="ThiF"/>
    <property type="match status" value="1"/>
</dbReference>
<keyword evidence="15" id="KW-0548">Nucleotidyltransferase</keyword>
<feature type="domain" description="Rhodanese" evidence="14">
    <location>
        <begin position="305"/>
        <end position="360"/>
    </location>
</feature>
<evidence type="ECO:0000256" key="3">
    <source>
        <dbReference type="ARBA" id="ARBA00022679"/>
    </source>
</evidence>
<dbReference type="GO" id="GO:0008641">
    <property type="term" value="F:ubiquitin-like modifier activating enzyme activity"/>
    <property type="evidence" value="ECO:0007669"/>
    <property type="project" value="InterPro"/>
</dbReference>
<keyword evidence="16" id="KW-1185">Reference proteome</keyword>
<dbReference type="RefSeq" id="WP_028373801.1">
    <property type="nucleotide sequence ID" value="NZ_CAAAJD010000028.1"/>
</dbReference>